<dbReference type="SUPFAM" id="SSF52172">
    <property type="entry name" value="CheY-like"/>
    <property type="match status" value="1"/>
</dbReference>
<dbReference type="EMBL" id="CP001087">
    <property type="protein sequence ID" value="ACN17078.1"/>
    <property type="molecule type" value="Genomic_DNA"/>
</dbReference>
<dbReference type="GO" id="GO:0000160">
    <property type="term" value="P:phosphorelay signal transduction system"/>
    <property type="evidence" value="ECO:0007669"/>
    <property type="project" value="InterPro"/>
</dbReference>
<dbReference type="STRING" id="177437.HRM2_40200"/>
<dbReference type="eggNOG" id="COG0784">
    <property type="taxonomic scope" value="Bacteria"/>
</dbReference>
<gene>
    <name evidence="3" type="ordered locus">HRM2_40200</name>
</gene>
<dbReference type="AlphaFoldDB" id="C0QC61"/>
<dbReference type="InterPro" id="IPR001789">
    <property type="entry name" value="Sig_transdc_resp-reg_receiver"/>
</dbReference>
<dbReference type="Gene3D" id="3.40.50.2300">
    <property type="match status" value="1"/>
</dbReference>
<dbReference type="HOGENOM" id="CLU_000445_69_8_7"/>
<dbReference type="Pfam" id="PF00072">
    <property type="entry name" value="Response_reg"/>
    <property type="match status" value="1"/>
</dbReference>
<feature type="domain" description="Response regulatory" evidence="2">
    <location>
        <begin position="6"/>
        <end position="118"/>
    </location>
</feature>
<evidence type="ECO:0000313" key="3">
    <source>
        <dbReference type="EMBL" id="ACN17078.1"/>
    </source>
</evidence>
<reference evidence="3 4" key="1">
    <citation type="journal article" date="2009" name="Environ. Microbiol.">
        <title>Genome sequence of Desulfobacterium autotrophicum HRM2, a marine sulfate reducer oxidizing organic carbon completely to carbon dioxide.</title>
        <authorList>
            <person name="Strittmatter A.W."/>
            <person name="Liesegang H."/>
            <person name="Rabus R."/>
            <person name="Decker I."/>
            <person name="Amann J."/>
            <person name="Andres S."/>
            <person name="Henne A."/>
            <person name="Fricke W.F."/>
            <person name="Martinez-Arias R."/>
            <person name="Bartels D."/>
            <person name="Goesmann A."/>
            <person name="Krause L."/>
            <person name="Puehler A."/>
            <person name="Klenk H.P."/>
            <person name="Richter M."/>
            <person name="Schuler M."/>
            <person name="Gloeckner F.O."/>
            <person name="Meyerdierks A."/>
            <person name="Gottschalk G."/>
            <person name="Amann R."/>
        </authorList>
    </citation>
    <scope>NUCLEOTIDE SEQUENCE [LARGE SCALE GENOMIC DNA]</scope>
    <source>
        <strain evidence="4">ATCC 43914 / DSM 3382 / HRM2</strain>
    </source>
</reference>
<keyword evidence="1" id="KW-0597">Phosphoprotein</keyword>
<evidence type="ECO:0000313" key="4">
    <source>
        <dbReference type="Proteomes" id="UP000000442"/>
    </source>
</evidence>
<name>C0QC61_DESAH</name>
<evidence type="ECO:0000259" key="2">
    <source>
        <dbReference type="PROSITE" id="PS50110"/>
    </source>
</evidence>
<organism evidence="3 4">
    <name type="scientific">Desulforapulum autotrophicum (strain ATCC 43914 / DSM 3382 / VKM B-1955 / HRM2)</name>
    <name type="common">Desulfobacterium autotrophicum</name>
    <dbReference type="NCBI Taxonomy" id="177437"/>
    <lineage>
        <taxon>Bacteria</taxon>
        <taxon>Pseudomonadati</taxon>
        <taxon>Thermodesulfobacteriota</taxon>
        <taxon>Desulfobacteria</taxon>
        <taxon>Desulfobacterales</taxon>
        <taxon>Desulfobacteraceae</taxon>
        <taxon>Desulforapulum</taxon>
    </lineage>
</organism>
<dbReference type="InterPro" id="IPR011006">
    <property type="entry name" value="CheY-like_superfamily"/>
</dbReference>
<dbReference type="RefSeq" id="WP_015905812.1">
    <property type="nucleotide sequence ID" value="NC_012108.1"/>
</dbReference>
<dbReference type="KEGG" id="dat:HRM2_40200"/>
<proteinExistence type="predicted"/>
<protein>
    <submittedName>
        <fullName evidence="3">Response regulator receiver protein</fullName>
    </submittedName>
</protein>
<dbReference type="Proteomes" id="UP000000442">
    <property type="component" value="Chromosome"/>
</dbReference>
<evidence type="ECO:0000256" key="1">
    <source>
        <dbReference type="PROSITE-ProRule" id="PRU00169"/>
    </source>
</evidence>
<keyword evidence="4" id="KW-1185">Reference proteome</keyword>
<feature type="modified residue" description="4-aspartylphosphate" evidence="1">
    <location>
        <position position="56"/>
    </location>
</feature>
<sequence length="122" mass="14122">MTKPFHILVTDTNLHVRSLLKRELEQDGHTIYMAKNKKEAHGYIYGSNQLDIIVLDPELPDFFGQSLLDEIQDRIPPVKIIIHTFAEFFNEMNVDENIYFVEKSANSIAPMKKKIESFGRNA</sequence>
<accession>C0QC61</accession>
<dbReference type="OrthoDB" id="5421344at2"/>
<dbReference type="PROSITE" id="PS50110">
    <property type="entry name" value="RESPONSE_REGULATORY"/>
    <property type="match status" value="1"/>
</dbReference>